<name>A0A1K0J237_CUPNE</name>
<dbReference type="Gene3D" id="1.25.40.10">
    <property type="entry name" value="Tetratricopeptide repeat domain"/>
    <property type="match status" value="1"/>
</dbReference>
<evidence type="ECO:0008006" key="2">
    <source>
        <dbReference type="Google" id="ProtNLM"/>
    </source>
</evidence>
<evidence type="ECO:0000313" key="1">
    <source>
        <dbReference type="EMBL" id="SCU97059.1"/>
    </source>
</evidence>
<sequence length="235" mass="26566">MRLVKNRRLLDATLLAGAIILASVVLWAHAQERHDLPPFDYEKSKQLSREKRAEYERDLFNELYAWNTGSPKYMGNDGTNRREADWMAMAQDGYELAYITLQVLQPSTGIRYSVKDPLTRLTELAAAGDTGAMCLYLNLIDTDPKGKEAKYIDAAFAYLRRGAELGHPACLRNVGSFSLRGIYGFQRNVAEGFDAEIRSEREGYGGAASIAIYIARKPIINDADWKRLYCWQQLA</sequence>
<proteinExistence type="predicted"/>
<dbReference type="EMBL" id="FMSH01000492">
    <property type="protein sequence ID" value="SCU97059.1"/>
    <property type="molecule type" value="Genomic_DNA"/>
</dbReference>
<protein>
    <recommendedName>
        <fullName evidence="2">Sel1 repeat family protein</fullName>
    </recommendedName>
</protein>
<dbReference type="RefSeq" id="WP_340529902.1">
    <property type="nucleotide sequence ID" value="NZ_FMSH01000492.1"/>
</dbReference>
<accession>A0A1K0J237</accession>
<dbReference type="AlphaFoldDB" id="A0A1K0J237"/>
<reference evidence="1" key="1">
    <citation type="submission" date="2016-09" db="EMBL/GenBank/DDBJ databases">
        <authorList>
            <person name="Capua I."/>
            <person name="De Benedictis P."/>
            <person name="Joannis T."/>
            <person name="Lombin L.H."/>
            <person name="Cattoli G."/>
        </authorList>
    </citation>
    <scope>NUCLEOTIDE SEQUENCE</scope>
    <source>
        <strain evidence="1">B9</strain>
    </source>
</reference>
<gene>
    <name evidence="1" type="ORF">CNECB9_5410014</name>
</gene>
<organism evidence="1">
    <name type="scientific">Cupriavidus necator</name>
    <name type="common">Alcaligenes eutrophus</name>
    <name type="synonym">Ralstonia eutropha</name>
    <dbReference type="NCBI Taxonomy" id="106590"/>
    <lineage>
        <taxon>Bacteria</taxon>
        <taxon>Pseudomonadati</taxon>
        <taxon>Pseudomonadota</taxon>
        <taxon>Betaproteobacteria</taxon>
        <taxon>Burkholderiales</taxon>
        <taxon>Burkholderiaceae</taxon>
        <taxon>Cupriavidus</taxon>
    </lineage>
</organism>
<dbReference type="InterPro" id="IPR011990">
    <property type="entry name" value="TPR-like_helical_dom_sf"/>
</dbReference>